<evidence type="ECO:0000256" key="4">
    <source>
        <dbReference type="ARBA" id="ARBA00011233"/>
    </source>
</evidence>
<gene>
    <name evidence="16" type="ORF">BW730_11525</name>
</gene>
<evidence type="ECO:0000256" key="8">
    <source>
        <dbReference type="ARBA" id="ARBA00022737"/>
    </source>
</evidence>
<dbReference type="InterPro" id="IPR045087">
    <property type="entry name" value="Cu-oxidase_fam"/>
</dbReference>
<dbReference type="GO" id="GO:0005507">
    <property type="term" value="F:copper ion binding"/>
    <property type="evidence" value="ECO:0007669"/>
    <property type="project" value="InterPro"/>
</dbReference>
<feature type="binding site" description="type 1 copper site" evidence="12">
    <location>
        <position position="696"/>
    </location>
    <ligand>
        <name>Cu cation</name>
        <dbReference type="ChEBI" id="CHEBI:23378"/>
        <label>1</label>
    </ligand>
</feature>
<evidence type="ECO:0000256" key="7">
    <source>
        <dbReference type="ARBA" id="ARBA00022723"/>
    </source>
</evidence>
<keyword evidence="14" id="KW-1133">Transmembrane helix</keyword>
<keyword evidence="8" id="KW-0677">Repeat</keyword>
<dbReference type="SUPFAM" id="SSF49503">
    <property type="entry name" value="Cupredoxins"/>
    <property type="match status" value="3"/>
</dbReference>
<feature type="transmembrane region" description="Helical" evidence="14">
    <location>
        <begin position="73"/>
        <end position="91"/>
    </location>
</feature>
<dbReference type="PANTHER" id="PTHR11709">
    <property type="entry name" value="MULTI-COPPER OXIDASE"/>
    <property type="match status" value="1"/>
</dbReference>
<keyword evidence="10 12" id="KW-0186">Copper</keyword>
<sequence>MRGKRGFRDYTLVLWFVAAVAVSGAHRWIPESTWLMVHLIALGAITHAIMVWSAHFTAALLKTRDDDHTRRLADARLVMLAVGALLVFIGVPVAIWWLVVVGATLVSTAVLWHGVVLVCDLRRALPGRFRICIRYYVAAALCLPVGAGFGATLALGLDDRWHANLLVAHSLTMLLGWVGLTVVGTLVTFWPTVLRTRMDDRAERLAKQALPILLGSLAVVIAGSLTGLRLVSAVGILGYAAGLVWFGRCLVAPARKQPPREFASASILAGAVWATIALIMTAVHVAFSDDLRLATDYPTLAAVWVVGFLLQLLTGALSYLLPSVFGGGPRVVRAGGRYFDRFATARLVIINGGLLLWLLPIPSWAKVSVSSLVLLALVAFIPLLILGLRAAATEKRRAQAGEPAAEPQRTSAITGNGFVAGIAALAIALTLGIGADPSAAGLNAGAPPATQVAPTGQTVTVEVMAHDMRFEPNRVEVNPGDRVVIKLTNHDATNVHDLLIGSARTPRLAMGETAELDLGVVGASIEGWCTVVGHRQMGMVFDVVVAGSAQPEPTSTPADHSGHGATADASAKLSRIVDPVAPPLTAETVHKYEFRVTEVPLEVAPGVWQRRWTFNGGPVGPTLRGRVGDAFEITLINDGTMGHSIDFHAGAVAPDQPMRTIAPGERLVYRFTAERAGVWMYHCSTMPMSAHISAGMHGVVIIEPEGGLPKVDREYVLVQSEVFTTNASTAEAAVDIDPARIAAGNPDFVVFNGVANQYDQQMFEAKVGEKVRFFVLDAGPDRASSFHIVGGQFDTLYREGGYHLKDGADAFGSSGGGAQALALQPAEGGFVELTFTEPGHYPVVSHLMSDAERGAHGIVHVS</sequence>
<dbReference type="PANTHER" id="PTHR11709:SF394">
    <property type="entry name" value="FI03373P-RELATED"/>
    <property type="match status" value="1"/>
</dbReference>
<dbReference type="RefSeq" id="WP_077686356.1">
    <property type="nucleotide sequence ID" value="NZ_CP019606.1"/>
</dbReference>
<evidence type="ECO:0000256" key="6">
    <source>
        <dbReference type="ARBA" id="ARBA00017290"/>
    </source>
</evidence>
<evidence type="ECO:0000313" key="17">
    <source>
        <dbReference type="Proteomes" id="UP000188145"/>
    </source>
</evidence>
<protein>
    <recommendedName>
        <fullName evidence="6">Copper-containing nitrite reductase</fullName>
        <ecNumber evidence="5">1.7.2.1</ecNumber>
    </recommendedName>
</protein>
<dbReference type="AlphaFoldDB" id="A0A1Q2CPI4"/>
<evidence type="ECO:0000256" key="14">
    <source>
        <dbReference type="SAM" id="Phobius"/>
    </source>
</evidence>
<evidence type="ECO:0000256" key="9">
    <source>
        <dbReference type="ARBA" id="ARBA00023002"/>
    </source>
</evidence>
<evidence type="ECO:0000256" key="10">
    <source>
        <dbReference type="ARBA" id="ARBA00023008"/>
    </source>
</evidence>
<evidence type="ECO:0000256" key="5">
    <source>
        <dbReference type="ARBA" id="ARBA00011882"/>
    </source>
</evidence>
<feature type="transmembrane region" description="Helical" evidence="14">
    <location>
        <begin position="174"/>
        <end position="193"/>
    </location>
</feature>
<evidence type="ECO:0000256" key="1">
    <source>
        <dbReference type="ARBA" id="ARBA00001960"/>
    </source>
</evidence>
<feature type="transmembrane region" description="Helical" evidence="14">
    <location>
        <begin position="372"/>
        <end position="392"/>
    </location>
</feature>
<dbReference type="Gene3D" id="2.60.40.420">
    <property type="entry name" value="Cupredoxins - blue copper proteins"/>
    <property type="match status" value="3"/>
</dbReference>
<dbReference type="GO" id="GO:0050421">
    <property type="term" value="F:nitrite reductase (NO-forming) activity"/>
    <property type="evidence" value="ECO:0007669"/>
    <property type="project" value="UniProtKB-EC"/>
</dbReference>
<feature type="binding site" description="type 1 copper site" evidence="12">
    <location>
        <position position="846"/>
    </location>
    <ligand>
        <name>Cu cation</name>
        <dbReference type="ChEBI" id="CHEBI:23378"/>
        <label>1</label>
    </ligand>
</feature>
<comment type="similarity">
    <text evidence="3">Belongs to the multicopper oxidase family.</text>
</comment>
<dbReference type="Pfam" id="PF07732">
    <property type="entry name" value="Cu-oxidase_3"/>
    <property type="match status" value="1"/>
</dbReference>
<accession>A0A1Q2CPI4</accession>
<comment type="catalytic activity">
    <reaction evidence="11">
        <text>nitric oxide + Fe(III)-[cytochrome c] + H2O = Fe(II)-[cytochrome c] + nitrite + 2 H(+)</text>
        <dbReference type="Rhea" id="RHEA:15233"/>
        <dbReference type="Rhea" id="RHEA-COMP:10350"/>
        <dbReference type="Rhea" id="RHEA-COMP:14399"/>
        <dbReference type="ChEBI" id="CHEBI:15377"/>
        <dbReference type="ChEBI" id="CHEBI:15378"/>
        <dbReference type="ChEBI" id="CHEBI:16301"/>
        <dbReference type="ChEBI" id="CHEBI:16480"/>
        <dbReference type="ChEBI" id="CHEBI:29033"/>
        <dbReference type="ChEBI" id="CHEBI:29034"/>
        <dbReference type="EC" id="1.7.2.1"/>
    </reaction>
</comment>
<feature type="binding site" description="type 1 copper site" evidence="12">
    <location>
        <position position="683"/>
    </location>
    <ligand>
        <name>Cu cation</name>
        <dbReference type="ChEBI" id="CHEBI:23378"/>
        <label>1</label>
    </ligand>
</feature>
<feature type="transmembrane region" description="Helical" evidence="14">
    <location>
        <begin position="12"/>
        <end position="29"/>
    </location>
</feature>
<feature type="binding site" description="type 1 copper site" evidence="12">
    <location>
        <position position="648"/>
    </location>
    <ligand>
        <name>Cu cation</name>
        <dbReference type="ChEBI" id="CHEBI:23378"/>
        <label>1</label>
    </ligand>
</feature>
<evidence type="ECO:0000256" key="12">
    <source>
        <dbReference type="PIRSR" id="PIRSR601287-1"/>
    </source>
</evidence>
<feature type="transmembrane region" description="Helical" evidence="14">
    <location>
        <begin position="342"/>
        <end position="360"/>
    </location>
</feature>
<feature type="transmembrane region" description="Helical" evidence="14">
    <location>
        <begin position="205"/>
        <end position="225"/>
    </location>
</feature>
<keyword evidence="9" id="KW-0560">Oxidoreductase</keyword>
<keyword evidence="14" id="KW-0472">Membrane</keyword>
<dbReference type="CDD" id="cd11020">
    <property type="entry name" value="CuRO_1_CuNIR"/>
    <property type="match status" value="1"/>
</dbReference>
<comment type="subunit">
    <text evidence="4">Homotrimer.</text>
</comment>
<feature type="domain" description="Plastocyanin-like" evidence="15">
    <location>
        <begin position="597"/>
        <end position="705"/>
    </location>
</feature>
<dbReference type="PRINTS" id="PR00695">
    <property type="entry name" value="CUNO2RDTASE"/>
</dbReference>
<dbReference type="Proteomes" id="UP000188145">
    <property type="component" value="Chromosome"/>
</dbReference>
<dbReference type="EC" id="1.7.2.1" evidence="5"/>
<keyword evidence="7 12" id="KW-0479">Metal-binding</keyword>
<dbReference type="InterPro" id="IPR011707">
    <property type="entry name" value="Cu-oxidase-like_N"/>
</dbReference>
<feature type="transmembrane region" description="Helical" evidence="14">
    <location>
        <begin position="413"/>
        <end position="433"/>
    </location>
</feature>
<dbReference type="InterPro" id="IPR001287">
    <property type="entry name" value="NO2-reductase_Cu"/>
</dbReference>
<dbReference type="OrthoDB" id="345021at2"/>
<feature type="binding site" description="type 1 copper site" evidence="12">
    <location>
        <position position="643"/>
    </location>
    <ligand>
        <name>Cu cation</name>
        <dbReference type="ChEBI" id="CHEBI:23378"/>
        <label>1</label>
    </ligand>
</feature>
<feature type="transmembrane region" description="Helical" evidence="14">
    <location>
        <begin position="35"/>
        <end position="61"/>
    </location>
</feature>
<feature type="transmembrane region" description="Helical" evidence="14">
    <location>
        <begin position="299"/>
        <end position="321"/>
    </location>
</feature>
<feature type="binding site" description="type 1 copper site" evidence="12">
    <location>
        <position position="691"/>
    </location>
    <ligand>
        <name>Cu cation</name>
        <dbReference type="ChEBI" id="CHEBI:23378"/>
        <label>1</label>
    </ligand>
</feature>
<evidence type="ECO:0000313" key="16">
    <source>
        <dbReference type="EMBL" id="AQP48022.1"/>
    </source>
</evidence>
<evidence type="ECO:0000256" key="2">
    <source>
        <dbReference type="ARBA" id="ARBA00001973"/>
    </source>
</evidence>
<comment type="cofactor">
    <cofactor evidence="2 12">
        <name>Cu(2+)</name>
        <dbReference type="ChEBI" id="CHEBI:29036"/>
    </cofactor>
</comment>
<evidence type="ECO:0000256" key="11">
    <source>
        <dbReference type="ARBA" id="ARBA00049340"/>
    </source>
</evidence>
<keyword evidence="14" id="KW-0812">Transmembrane</keyword>
<dbReference type="EMBL" id="CP019606">
    <property type="protein sequence ID" value="AQP48022.1"/>
    <property type="molecule type" value="Genomic_DNA"/>
</dbReference>
<feature type="region of interest" description="Disordered" evidence="13">
    <location>
        <begin position="550"/>
        <end position="569"/>
    </location>
</feature>
<organism evidence="16 17">
    <name type="scientific">Tessaracoccus aquimaris</name>
    <dbReference type="NCBI Taxonomy" id="1332264"/>
    <lineage>
        <taxon>Bacteria</taxon>
        <taxon>Bacillati</taxon>
        <taxon>Actinomycetota</taxon>
        <taxon>Actinomycetes</taxon>
        <taxon>Propionibacteriales</taxon>
        <taxon>Propionibacteriaceae</taxon>
        <taxon>Tessaracoccus</taxon>
    </lineage>
</organism>
<evidence type="ECO:0000256" key="13">
    <source>
        <dbReference type="SAM" id="MobiDB-lite"/>
    </source>
</evidence>
<feature type="transmembrane region" description="Helical" evidence="14">
    <location>
        <begin position="133"/>
        <end position="154"/>
    </location>
</feature>
<proteinExistence type="inferred from homology"/>
<dbReference type="STRING" id="1332264.BW730_11525"/>
<dbReference type="KEGG" id="tes:BW730_11525"/>
<feature type="transmembrane region" description="Helical" evidence="14">
    <location>
        <begin position="97"/>
        <end position="121"/>
    </location>
</feature>
<evidence type="ECO:0000256" key="3">
    <source>
        <dbReference type="ARBA" id="ARBA00010609"/>
    </source>
</evidence>
<dbReference type="InterPro" id="IPR008972">
    <property type="entry name" value="Cupredoxin"/>
</dbReference>
<keyword evidence="17" id="KW-1185">Reference proteome</keyword>
<reference evidence="17" key="1">
    <citation type="submission" date="2017-02" db="EMBL/GenBank/DDBJ databases">
        <title>Tessaracoccus aquaemaris sp. nov., isolated from the intestine of a Korean rockfish, Sebastes schlegelii, in a marine aquaculture pond.</title>
        <authorList>
            <person name="Tak E.J."/>
            <person name="Bae J.-W."/>
        </authorList>
    </citation>
    <scope>NUCLEOTIDE SEQUENCE [LARGE SCALE GENOMIC DNA]</scope>
    <source>
        <strain evidence="17">NSG39</strain>
    </source>
</reference>
<feature type="transmembrane region" description="Helical" evidence="14">
    <location>
        <begin position="231"/>
        <end position="251"/>
    </location>
</feature>
<feature type="binding site" description="type 1 copper site" evidence="12">
    <location>
        <position position="682"/>
    </location>
    <ligand>
        <name>Cu cation</name>
        <dbReference type="ChEBI" id="CHEBI:23378"/>
        <label>1</label>
    </ligand>
</feature>
<name>A0A1Q2CPI4_9ACTN</name>
<feature type="transmembrane region" description="Helical" evidence="14">
    <location>
        <begin position="263"/>
        <end position="287"/>
    </location>
</feature>
<evidence type="ECO:0000259" key="15">
    <source>
        <dbReference type="Pfam" id="PF07732"/>
    </source>
</evidence>
<comment type="cofactor">
    <cofactor evidence="1 12">
        <name>Cu(+)</name>
        <dbReference type="ChEBI" id="CHEBI:49552"/>
    </cofactor>
</comment>
<dbReference type="CDD" id="cd04208">
    <property type="entry name" value="CuRO_2_CuNIR"/>
    <property type="match status" value="1"/>
</dbReference>